<evidence type="ECO:0000313" key="3">
    <source>
        <dbReference type="Proteomes" id="UP000035352"/>
    </source>
</evidence>
<dbReference type="InterPro" id="IPR036291">
    <property type="entry name" value="NAD(P)-bd_dom_sf"/>
</dbReference>
<dbReference type="PANTHER" id="PTHR42879">
    <property type="entry name" value="3-OXOACYL-(ACYL-CARRIER-PROTEIN) REDUCTASE"/>
    <property type="match status" value="1"/>
</dbReference>
<protein>
    <submittedName>
        <fullName evidence="2">Short-chain dehydrogenase</fullName>
    </submittedName>
</protein>
<dbReference type="RefSeq" id="WP_047195030.1">
    <property type="nucleotide sequence ID" value="NZ_CP011371.1"/>
</dbReference>
<dbReference type="PANTHER" id="PTHR42879:SF6">
    <property type="entry name" value="NADPH-DEPENDENT REDUCTASE BACG"/>
    <property type="match status" value="1"/>
</dbReference>
<keyword evidence="3" id="KW-1185">Reference proteome</keyword>
<dbReference type="InterPro" id="IPR050259">
    <property type="entry name" value="SDR"/>
</dbReference>
<dbReference type="OrthoDB" id="9803333at2"/>
<dbReference type="CDD" id="cd05233">
    <property type="entry name" value="SDR_c"/>
    <property type="match status" value="1"/>
</dbReference>
<dbReference type="InterPro" id="IPR002347">
    <property type="entry name" value="SDR_fam"/>
</dbReference>
<dbReference type="Proteomes" id="UP000035352">
    <property type="component" value="Chromosome"/>
</dbReference>
<dbReference type="EMBL" id="CP011371">
    <property type="protein sequence ID" value="AKJ29393.1"/>
    <property type="molecule type" value="Genomic_DNA"/>
</dbReference>
<sequence length="252" mass="25498">MDLQLQGKRALVTGGSRGIGKAIARQLAAEGVDLVIAARGAEALETTARAISRETGVHVTALTADTSSTREVDALVAGAVEVLGGLDILVNAAALPGGISTATQLSEVIDEEALRDIDIKVIGYLRTARAAAPHLIANGWGRIINIGGLAIHRTGRPVATLRNVGVAALTKNLADELGPQGINVVAVHPGATRTERTDAQAAARAAQGNSLGRIVEASEMADLVAFLASPRSGAINGAAIPAGGGTPGVIHY</sequence>
<dbReference type="KEGG" id="pbh:AAW51_2702"/>
<proteinExistence type="inferred from homology"/>
<dbReference type="Gene3D" id="3.40.50.720">
    <property type="entry name" value="NAD(P)-binding Rossmann-like Domain"/>
    <property type="match status" value="1"/>
</dbReference>
<reference evidence="2 3" key="1">
    <citation type="submission" date="2015-05" db="EMBL/GenBank/DDBJ databases">
        <authorList>
            <person name="Tang B."/>
            <person name="Yu Y."/>
        </authorList>
    </citation>
    <scope>NUCLEOTIDE SEQUENCE [LARGE SCALE GENOMIC DNA]</scope>
    <source>
        <strain evidence="2 3">DSM 7029</strain>
    </source>
</reference>
<accession>A0A0G3BN29</accession>
<dbReference type="Pfam" id="PF13561">
    <property type="entry name" value="adh_short_C2"/>
    <property type="match status" value="1"/>
</dbReference>
<dbReference type="AlphaFoldDB" id="A0A0G3BN29"/>
<name>A0A0G3BN29_9BURK</name>
<organism evidence="2 3">
    <name type="scientific">Caldimonas brevitalea</name>
    <dbReference type="NCBI Taxonomy" id="413882"/>
    <lineage>
        <taxon>Bacteria</taxon>
        <taxon>Pseudomonadati</taxon>
        <taxon>Pseudomonadota</taxon>
        <taxon>Betaproteobacteria</taxon>
        <taxon>Burkholderiales</taxon>
        <taxon>Sphaerotilaceae</taxon>
        <taxon>Caldimonas</taxon>
    </lineage>
</organism>
<dbReference type="SUPFAM" id="SSF51735">
    <property type="entry name" value="NAD(P)-binding Rossmann-fold domains"/>
    <property type="match status" value="1"/>
</dbReference>
<dbReference type="PRINTS" id="PR00081">
    <property type="entry name" value="GDHRDH"/>
</dbReference>
<evidence type="ECO:0000313" key="2">
    <source>
        <dbReference type="EMBL" id="AKJ29393.1"/>
    </source>
</evidence>
<gene>
    <name evidence="2" type="primary">fabG</name>
    <name evidence="2" type="ORF">AAW51_2702</name>
</gene>
<dbReference type="STRING" id="413882.AAW51_2702"/>
<comment type="similarity">
    <text evidence="1">Belongs to the short-chain dehydrogenases/reductases (SDR) family.</text>
</comment>
<evidence type="ECO:0000256" key="1">
    <source>
        <dbReference type="ARBA" id="ARBA00006484"/>
    </source>
</evidence>